<feature type="transmembrane region" description="Helical" evidence="1">
    <location>
        <begin position="321"/>
        <end position="343"/>
    </location>
</feature>
<evidence type="ECO:0000259" key="2">
    <source>
        <dbReference type="Pfam" id="PF08269"/>
    </source>
</evidence>
<dbReference type="InterPro" id="IPR036890">
    <property type="entry name" value="HATPase_C_sf"/>
</dbReference>
<evidence type="ECO:0000313" key="5">
    <source>
        <dbReference type="Proteomes" id="UP001169242"/>
    </source>
</evidence>
<dbReference type="EMBL" id="JAQIFT010000069">
    <property type="protein sequence ID" value="MDA3733976.1"/>
    <property type="molecule type" value="Genomic_DNA"/>
</dbReference>
<sequence length="561" mass="65777">MKWARKVSVVSIIILLIFIVGICLATIYRIDTEKTYKVVSDNFHQMLIDKQKQRIEEVVDIIYSQIEIEKARLEKDIDYLLQTFSNVFENIEINDEIIREDFEEQLGLQQSCEQLQADMIIWNTKNNSVRYSSDRALDGIQMSQAELAKYVQGFEKHAIRYIQSKDQVIILGLTKEAIEKRAKELALNDIRNMGMGKDIYIWVNEVLNYNGGTDYARCIVDHTMPEREGHLLSTYRIDKTGNFPYQKELEDIKRTGESWNTYHYKKKDNNDVALKISYTKLYKPYNWIISAGIHIDDITAYVEENSNYLAEGIKRQIDISFINILGVMLFSGTAGSIIWIYYMKKEKQLIEEREKISKAHYKLLEEKYNSGNTIIHDIKNHLICVHSLAKNASDDKVIEYIESMNVEIEKYRHTVITGNEILDVILSEKLGIMDQNRIEYELDIEPIDLSFIKLKDQVSLLSNMLDNAIQHISHKEIKQIKFITYTFNESWMVLKLINTCDQQPKIREKRFLTRKLEKEGHGYGMQIIYKVTEYYGGNVKWNYNEEVSEFSLMVMLPKPKC</sequence>
<dbReference type="SUPFAM" id="SSF55874">
    <property type="entry name" value="ATPase domain of HSP90 chaperone/DNA topoisomerase II/histidine kinase"/>
    <property type="match status" value="1"/>
</dbReference>
<feature type="transmembrane region" description="Helical" evidence="1">
    <location>
        <begin position="7"/>
        <end position="28"/>
    </location>
</feature>
<keyword evidence="1" id="KW-0812">Transmembrane</keyword>
<dbReference type="Gene3D" id="3.30.450.20">
    <property type="entry name" value="PAS domain"/>
    <property type="match status" value="1"/>
</dbReference>
<dbReference type="GO" id="GO:0042802">
    <property type="term" value="F:identical protein binding"/>
    <property type="evidence" value="ECO:0007669"/>
    <property type="project" value="TreeGrafter"/>
</dbReference>
<name>A0AA42DRU8_9FIRM</name>
<keyword evidence="5" id="KW-1185">Reference proteome</keyword>
<reference evidence="4" key="1">
    <citation type="journal article" date="2023" name="Int. J. Syst. Evol. Microbiol.">
        <title>&lt;i&gt;Holtiella tumoricola&lt;/i&gt; gen. nov. sp. nov., isolated from a human clinical sample.</title>
        <authorList>
            <person name="Allen-Vercoe E."/>
            <person name="Daigneault M.C."/>
            <person name="Vancuren S.J."/>
            <person name="Cochrane K."/>
            <person name="O'Neal L.L."/>
            <person name="Sankaranarayanan K."/>
            <person name="Lawson P.A."/>
        </authorList>
    </citation>
    <scope>NUCLEOTIDE SEQUENCE</scope>
    <source>
        <strain evidence="4">CC70A</strain>
    </source>
</reference>
<dbReference type="AlphaFoldDB" id="A0AA42DRU8"/>
<keyword evidence="1" id="KW-0472">Membrane</keyword>
<dbReference type="PANTHER" id="PTHR40448">
    <property type="entry name" value="TWO-COMPONENT SENSOR HISTIDINE KINASE"/>
    <property type="match status" value="1"/>
</dbReference>
<evidence type="ECO:0000259" key="3">
    <source>
        <dbReference type="Pfam" id="PF14501"/>
    </source>
</evidence>
<dbReference type="Gene3D" id="3.30.565.10">
    <property type="entry name" value="Histidine kinase-like ATPase, C-terminal domain"/>
    <property type="match status" value="1"/>
</dbReference>
<protein>
    <submittedName>
        <fullName evidence="4">Cache domain-containing protein</fullName>
    </submittedName>
</protein>
<dbReference type="Pfam" id="PF08269">
    <property type="entry name" value="dCache_2"/>
    <property type="match status" value="1"/>
</dbReference>
<comment type="caution">
    <text evidence="4">The sequence shown here is derived from an EMBL/GenBank/DDBJ whole genome shotgun (WGS) entry which is preliminary data.</text>
</comment>
<feature type="domain" description="Double Cache" evidence="2">
    <location>
        <begin position="159"/>
        <end position="298"/>
    </location>
</feature>
<dbReference type="RefSeq" id="WP_271013639.1">
    <property type="nucleotide sequence ID" value="NZ_JAQIFT010000069.1"/>
</dbReference>
<dbReference type="Pfam" id="PF14501">
    <property type="entry name" value="HATPase_c_5"/>
    <property type="match status" value="1"/>
</dbReference>
<organism evidence="4 5">
    <name type="scientific">Holtiella tumoricola</name>
    <dbReference type="NCBI Taxonomy" id="3018743"/>
    <lineage>
        <taxon>Bacteria</taxon>
        <taxon>Bacillati</taxon>
        <taxon>Bacillota</taxon>
        <taxon>Clostridia</taxon>
        <taxon>Lachnospirales</taxon>
        <taxon>Cellulosilyticaceae</taxon>
        <taxon>Holtiella</taxon>
    </lineage>
</organism>
<accession>A0AA42DRU8</accession>
<dbReference type="Proteomes" id="UP001169242">
    <property type="component" value="Unassembled WGS sequence"/>
</dbReference>
<feature type="domain" description="Sensor histidine kinase NatK-like C-terminal" evidence="3">
    <location>
        <begin position="454"/>
        <end position="556"/>
    </location>
</feature>
<dbReference type="InterPro" id="IPR032834">
    <property type="entry name" value="NatK-like_C"/>
</dbReference>
<evidence type="ECO:0000313" key="4">
    <source>
        <dbReference type="EMBL" id="MDA3733976.1"/>
    </source>
</evidence>
<gene>
    <name evidence="4" type="ORF">PBV87_21100</name>
</gene>
<dbReference type="InterPro" id="IPR004010">
    <property type="entry name" value="Double_Cache_2"/>
</dbReference>
<evidence type="ECO:0000256" key="1">
    <source>
        <dbReference type="SAM" id="Phobius"/>
    </source>
</evidence>
<keyword evidence="1" id="KW-1133">Transmembrane helix</keyword>
<dbReference type="PANTHER" id="PTHR40448:SF1">
    <property type="entry name" value="TWO-COMPONENT SENSOR HISTIDINE KINASE"/>
    <property type="match status" value="1"/>
</dbReference>
<proteinExistence type="predicted"/>